<evidence type="ECO:0000313" key="4">
    <source>
        <dbReference type="Proteomes" id="UP000541444"/>
    </source>
</evidence>
<feature type="non-terminal residue" evidence="3">
    <location>
        <position position="82"/>
    </location>
</feature>
<gene>
    <name evidence="2" type="ORF">GIB67_023650</name>
    <name evidence="3" type="ORF">GIB67_035131</name>
</gene>
<keyword evidence="4" id="KW-1185">Reference proteome</keyword>
<protein>
    <submittedName>
        <fullName evidence="3">Uncharacterized protein</fullName>
    </submittedName>
</protein>
<sequence>HGNGGFSLPVVKLEFGSYKSKQLGSSLPEAIRQTIFNAHTHDTTSILPTTPVHKHNPHSGVNLEGVAIQPYTLKDENDFPPL</sequence>
<organism evidence="3 4">
    <name type="scientific">Kingdonia uniflora</name>
    <dbReference type="NCBI Taxonomy" id="39325"/>
    <lineage>
        <taxon>Eukaryota</taxon>
        <taxon>Viridiplantae</taxon>
        <taxon>Streptophyta</taxon>
        <taxon>Embryophyta</taxon>
        <taxon>Tracheophyta</taxon>
        <taxon>Spermatophyta</taxon>
        <taxon>Magnoliopsida</taxon>
        <taxon>Ranunculales</taxon>
        <taxon>Circaeasteraceae</taxon>
        <taxon>Kingdonia</taxon>
    </lineage>
</organism>
<evidence type="ECO:0000256" key="1">
    <source>
        <dbReference type="SAM" id="MobiDB-lite"/>
    </source>
</evidence>
<dbReference type="AlphaFoldDB" id="A0A7J7NW39"/>
<evidence type="ECO:0000313" key="2">
    <source>
        <dbReference type="EMBL" id="KAF6151639.1"/>
    </source>
</evidence>
<evidence type="ECO:0000313" key="3">
    <source>
        <dbReference type="EMBL" id="KAF6171174.1"/>
    </source>
</evidence>
<comment type="caution">
    <text evidence="3">The sequence shown here is derived from an EMBL/GenBank/DDBJ whole genome shotgun (WGS) entry which is preliminary data.</text>
</comment>
<feature type="region of interest" description="Disordered" evidence="1">
    <location>
        <begin position="42"/>
        <end position="61"/>
    </location>
</feature>
<dbReference type="EMBL" id="JACGCM010000519">
    <property type="protein sequence ID" value="KAF6171174.1"/>
    <property type="molecule type" value="Genomic_DNA"/>
</dbReference>
<dbReference type="Proteomes" id="UP000541444">
    <property type="component" value="Unassembled WGS sequence"/>
</dbReference>
<reference evidence="3 4" key="1">
    <citation type="journal article" date="2020" name="IScience">
        <title>Genome Sequencing of the Endangered Kingdonia uniflora (Circaeasteraceae, Ranunculales) Reveals Potential Mechanisms of Evolutionary Specialization.</title>
        <authorList>
            <person name="Sun Y."/>
            <person name="Deng T."/>
            <person name="Zhang A."/>
            <person name="Moore M.J."/>
            <person name="Landis J.B."/>
            <person name="Lin N."/>
            <person name="Zhang H."/>
            <person name="Zhang X."/>
            <person name="Huang J."/>
            <person name="Zhang X."/>
            <person name="Sun H."/>
            <person name="Wang H."/>
        </authorList>
    </citation>
    <scope>NUCLEOTIDE SEQUENCE [LARGE SCALE GENOMIC DNA]</scope>
    <source>
        <strain evidence="3">TB1705</strain>
        <tissue evidence="3">Leaf</tissue>
    </source>
</reference>
<proteinExistence type="predicted"/>
<accession>A0A7J7NW39</accession>
<name>A0A7J7NW39_9MAGN</name>
<dbReference type="EMBL" id="JACGCM010001672">
    <property type="protein sequence ID" value="KAF6151639.1"/>
    <property type="molecule type" value="Genomic_DNA"/>
</dbReference>